<organism evidence="2 3">
    <name type="scientific">Flavonifractor hominis</name>
    <dbReference type="NCBI Taxonomy" id="3133178"/>
    <lineage>
        <taxon>Bacteria</taxon>
        <taxon>Bacillati</taxon>
        <taxon>Bacillota</taxon>
        <taxon>Clostridia</taxon>
        <taxon>Eubacteriales</taxon>
        <taxon>Oscillospiraceae</taxon>
        <taxon>Flavonifractor</taxon>
    </lineage>
</organism>
<comment type="caution">
    <text evidence="2">The sequence shown here is derived from an EMBL/GenBank/DDBJ whole genome shotgun (WGS) entry which is preliminary data.</text>
</comment>
<keyword evidence="1" id="KW-0812">Transmembrane</keyword>
<accession>A0ABV1EKJ6</accession>
<keyword evidence="3" id="KW-1185">Reference proteome</keyword>
<dbReference type="EMBL" id="JBBMFT010000001">
    <property type="protein sequence ID" value="MEQ2455113.1"/>
    <property type="molecule type" value="Genomic_DNA"/>
</dbReference>
<keyword evidence="1" id="KW-1133">Transmembrane helix</keyword>
<name>A0ABV1EKJ6_9FIRM</name>
<evidence type="ECO:0008006" key="4">
    <source>
        <dbReference type="Google" id="ProtNLM"/>
    </source>
</evidence>
<feature type="transmembrane region" description="Helical" evidence="1">
    <location>
        <begin position="171"/>
        <end position="190"/>
    </location>
</feature>
<dbReference type="Pfam" id="PF01944">
    <property type="entry name" value="SpoIIM"/>
    <property type="match status" value="1"/>
</dbReference>
<gene>
    <name evidence="2" type="ORF">WMO45_01140</name>
</gene>
<protein>
    <recommendedName>
        <fullName evidence="4">Stage II sporulation protein M</fullName>
    </recommendedName>
</protein>
<feature type="transmembrane region" description="Helical" evidence="1">
    <location>
        <begin position="130"/>
        <end position="150"/>
    </location>
</feature>
<reference evidence="2 3" key="1">
    <citation type="submission" date="2024-03" db="EMBL/GenBank/DDBJ databases">
        <title>Human intestinal bacterial collection.</title>
        <authorList>
            <person name="Pauvert C."/>
            <person name="Hitch T.C.A."/>
            <person name="Clavel T."/>
        </authorList>
    </citation>
    <scope>NUCLEOTIDE SEQUENCE [LARGE SCALE GENOMIC DNA]</scope>
    <source>
        <strain evidence="2 3">CLA-AP-H34</strain>
    </source>
</reference>
<proteinExistence type="predicted"/>
<dbReference type="Proteomes" id="UP001440599">
    <property type="component" value="Unassembled WGS sequence"/>
</dbReference>
<dbReference type="InterPro" id="IPR002798">
    <property type="entry name" value="SpoIIM-like"/>
</dbReference>
<keyword evidence="1" id="KW-0472">Membrane</keyword>
<feature type="transmembrane region" description="Helical" evidence="1">
    <location>
        <begin position="100"/>
        <end position="124"/>
    </location>
</feature>
<evidence type="ECO:0000313" key="3">
    <source>
        <dbReference type="Proteomes" id="UP001440599"/>
    </source>
</evidence>
<feature type="transmembrane region" description="Helical" evidence="1">
    <location>
        <begin position="73"/>
        <end position="93"/>
    </location>
</feature>
<evidence type="ECO:0000313" key="2">
    <source>
        <dbReference type="EMBL" id="MEQ2455113.1"/>
    </source>
</evidence>
<evidence type="ECO:0000256" key="1">
    <source>
        <dbReference type="SAM" id="Phobius"/>
    </source>
</evidence>
<feature type="transmembrane region" description="Helical" evidence="1">
    <location>
        <begin position="12"/>
        <end position="32"/>
    </location>
</feature>
<sequence>MWNVSEGSYLPALVLVAACFFVGGVTGCLLASCVDGSGREQLSAYVDSFLRSAITDGLELPSLAAQIWDMMRWPLLALLLGFTALGLLGLPLLFAVRGFLLGFSIASFIQLFGSSGCLLAFLLFGLSGAISVPVLFVLGVQSFAAARGLAGYTGQNNRAARLPYGRAYLRRCGLCALALCVCVLLERVAVPPLISGLAQTFLC</sequence>